<comment type="caution">
    <text evidence="9">The sequence shown here is derived from an EMBL/GenBank/DDBJ whole genome shotgun (WGS) entry which is preliminary data.</text>
</comment>
<evidence type="ECO:0000256" key="1">
    <source>
        <dbReference type="ARBA" id="ARBA00004123"/>
    </source>
</evidence>
<sequence>MDVNLKQWREELRESEEEEQQEPYAKIPRQQHLFLESFHHHQSQEAAALPLFVPSEPQDNKIITATTTHCSSYSDGSSTPTVISISSPRFPSNFSHYSFLSLSTPPPKQKKRSYLSESYGYYHDFSLWVLVIFISVLWAKSAGLGGYCFSIAQWQELELQALIFRHMIAGAAVPPELLQLVKKSLLTSYSSPYYLHHYSPHLHQAALLQGGYWGKGAIDPEPGRCRRTDGKKWRCSRDVMAGHKYCERHVHRGRNRSRKPVEFPSSASASGGSAGGVGPLNKPSATTFAAGSCGGIPFSLSASGAASSHDVLQLNQGYALDLNIVDEGRVGGGSARAKRVISLSKTRFDSASVLFMTAEEVGKAVEIYLSRHGQQHSAGGDKSRGKVLMHFFDDWPRSLQQSNNAGSNSRGNSSSMSLSMSTPRNQTSDFLKLSTGNGDEVGPRGSNGNKERERARRWIGGGWGGGQVGGPLGEALRSSTTNSSHSPTSVLHQLPRCSASDTSYVSA</sequence>
<evidence type="ECO:0000259" key="8">
    <source>
        <dbReference type="PROSITE" id="PS51667"/>
    </source>
</evidence>
<protein>
    <recommendedName>
        <fullName evidence="5">Growth-regulating factor</fullName>
    </recommendedName>
</protein>
<dbReference type="AlphaFoldDB" id="A0A9Q1QAG0"/>
<dbReference type="PROSITE" id="PS51666">
    <property type="entry name" value="QLQ"/>
    <property type="match status" value="1"/>
</dbReference>
<comment type="function">
    <text evidence="5">Transcription activator.</text>
</comment>
<keyword evidence="5" id="KW-0805">Transcription regulation</keyword>
<dbReference type="PANTHER" id="PTHR31602">
    <property type="entry name" value="GROWTH-REGULATING FACTOR 5"/>
    <property type="match status" value="1"/>
</dbReference>
<feature type="region of interest" description="Disordered" evidence="6">
    <location>
        <begin position="1"/>
        <end position="25"/>
    </location>
</feature>
<feature type="compositionally biased region" description="Low complexity" evidence="6">
    <location>
        <begin position="478"/>
        <end position="489"/>
    </location>
</feature>
<dbReference type="Proteomes" id="UP001153076">
    <property type="component" value="Unassembled WGS sequence"/>
</dbReference>
<comment type="similarity">
    <text evidence="2 5">Belongs to the GRF family.</text>
</comment>
<evidence type="ECO:0000256" key="4">
    <source>
        <dbReference type="PROSITE-ProRule" id="PRU01002"/>
    </source>
</evidence>
<evidence type="ECO:0000256" key="5">
    <source>
        <dbReference type="RuleBase" id="RU367127"/>
    </source>
</evidence>
<dbReference type="OrthoDB" id="1927209at2759"/>
<feature type="compositionally biased region" description="Low complexity" evidence="6">
    <location>
        <begin position="402"/>
        <end position="421"/>
    </location>
</feature>
<feature type="domain" description="QLQ" evidence="7">
    <location>
        <begin position="148"/>
        <end position="183"/>
    </location>
</feature>
<feature type="compositionally biased region" description="Polar residues" evidence="6">
    <location>
        <begin position="422"/>
        <end position="437"/>
    </location>
</feature>
<evidence type="ECO:0000256" key="2">
    <source>
        <dbReference type="ARBA" id="ARBA00008122"/>
    </source>
</evidence>
<dbReference type="InterPro" id="IPR014978">
    <property type="entry name" value="Gln-Leu-Gln_QLQ"/>
</dbReference>
<dbReference type="Pfam" id="PF08879">
    <property type="entry name" value="WRC"/>
    <property type="match status" value="1"/>
</dbReference>
<organism evidence="9 10">
    <name type="scientific">Carnegiea gigantea</name>
    <dbReference type="NCBI Taxonomy" id="171969"/>
    <lineage>
        <taxon>Eukaryota</taxon>
        <taxon>Viridiplantae</taxon>
        <taxon>Streptophyta</taxon>
        <taxon>Embryophyta</taxon>
        <taxon>Tracheophyta</taxon>
        <taxon>Spermatophyta</taxon>
        <taxon>Magnoliopsida</taxon>
        <taxon>eudicotyledons</taxon>
        <taxon>Gunneridae</taxon>
        <taxon>Pentapetalae</taxon>
        <taxon>Caryophyllales</taxon>
        <taxon>Cactineae</taxon>
        <taxon>Cactaceae</taxon>
        <taxon>Cactoideae</taxon>
        <taxon>Echinocereeae</taxon>
        <taxon>Carnegiea</taxon>
    </lineage>
</organism>
<accession>A0A9Q1QAG0</accession>
<dbReference type="PANTHER" id="PTHR31602:SF63">
    <property type="entry name" value="GROWTH-REGULATING FACTOR 3"/>
    <property type="match status" value="1"/>
</dbReference>
<dbReference type="EMBL" id="JAKOGI010000516">
    <property type="protein sequence ID" value="KAJ8433815.1"/>
    <property type="molecule type" value="Genomic_DNA"/>
</dbReference>
<keyword evidence="5" id="KW-0804">Transcription</keyword>
<dbReference type="GO" id="GO:0005524">
    <property type="term" value="F:ATP binding"/>
    <property type="evidence" value="ECO:0007669"/>
    <property type="project" value="UniProtKB-UniRule"/>
</dbReference>
<keyword evidence="3 4" id="KW-0539">Nucleus</keyword>
<name>A0A9Q1QAG0_9CARY</name>
<dbReference type="GO" id="GO:0006351">
    <property type="term" value="P:DNA-templated transcription"/>
    <property type="evidence" value="ECO:0007669"/>
    <property type="project" value="UniProtKB-UniRule"/>
</dbReference>
<feature type="region of interest" description="Disordered" evidence="6">
    <location>
        <begin position="250"/>
        <end position="278"/>
    </location>
</feature>
<dbReference type="InterPro" id="IPR031137">
    <property type="entry name" value="GRF"/>
</dbReference>
<comment type="domain">
    <text evidence="5">The QLQ domain and WRC domain may be involved in protein-protein interaction and DNA-binding, respectively.</text>
</comment>
<reference evidence="9" key="1">
    <citation type="submission" date="2022-04" db="EMBL/GenBank/DDBJ databases">
        <title>Carnegiea gigantea Genome sequencing and assembly v2.</title>
        <authorList>
            <person name="Copetti D."/>
            <person name="Sanderson M.J."/>
            <person name="Burquez A."/>
            <person name="Wojciechowski M.F."/>
        </authorList>
    </citation>
    <scope>NUCLEOTIDE SEQUENCE</scope>
    <source>
        <strain evidence="9">SGP5-SGP5p</strain>
        <tissue evidence="9">Aerial part</tissue>
    </source>
</reference>
<feature type="short sequence motif" description="Bipartite nuclear localization signal" evidence="4">
    <location>
        <begin position="224"/>
        <end position="234"/>
    </location>
</feature>
<feature type="short sequence motif" description="Bipartite nuclear localization signal" evidence="4">
    <location>
        <begin position="252"/>
        <end position="259"/>
    </location>
</feature>
<dbReference type="InterPro" id="IPR014977">
    <property type="entry name" value="WRC_dom"/>
</dbReference>
<keyword evidence="10" id="KW-1185">Reference proteome</keyword>
<comment type="subcellular location">
    <subcellularLocation>
        <location evidence="1 4 5">Nucleus</location>
    </subcellularLocation>
</comment>
<dbReference type="PROSITE" id="PS51667">
    <property type="entry name" value="WRC"/>
    <property type="match status" value="1"/>
</dbReference>
<evidence type="ECO:0000313" key="9">
    <source>
        <dbReference type="EMBL" id="KAJ8433815.1"/>
    </source>
</evidence>
<proteinExistence type="inferred from homology"/>
<feature type="region of interest" description="Disordered" evidence="6">
    <location>
        <begin position="399"/>
        <end position="507"/>
    </location>
</feature>
<evidence type="ECO:0000256" key="6">
    <source>
        <dbReference type="SAM" id="MobiDB-lite"/>
    </source>
</evidence>
<feature type="compositionally biased region" description="Gly residues" evidence="6">
    <location>
        <begin position="459"/>
        <end position="472"/>
    </location>
</feature>
<dbReference type="GO" id="GO:0006355">
    <property type="term" value="P:regulation of DNA-templated transcription"/>
    <property type="evidence" value="ECO:0007669"/>
    <property type="project" value="InterPro"/>
</dbReference>
<keyword evidence="5" id="KW-0010">Activator</keyword>
<dbReference type="GO" id="GO:0005634">
    <property type="term" value="C:nucleus"/>
    <property type="evidence" value="ECO:0007669"/>
    <property type="project" value="UniProtKB-SubCell"/>
</dbReference>
<dbReference type="GO" id="GO:0099402">
    <property type="term" value="P:plant organ development"/>
    <property type="evidence" value="ECO:0007669"/>
    <property type="project" value="UniProtKB-ARBA"/>
</dbReference>
<evidence type="ECO:0000259" key="7">
    <source>
        <dbReference type="PROSITE" id="PS51666"/>
    </source>
</evidence>
<dbReference type="SMART" id="SM00951">
    <property type="entry name" value="QLQ"/>
    <property type="match status" value="1"/>
</dbReference>
<evidence type="ECO:0000313" key="10">
    <source>
        <dbReference type="Proteomes" id="UP001153076"/>
    </source>
</evidence>
<feature type="domain" description="WRC" evidence="8">
    <location>
        <begin position="219"/>
        <end position="263"/>
    </location>
</feature>
<dbReference type="Pfam" id="PF08880">
    <property type="entry name" value="QLQ"/>
    <property type="match status" value="1"/>
</dbReference>
<evidence type="ECO:0000256" key="3">
    <source>
        <dbReference type="ARBA" id="ARBA00023242"/>
    </source>
</evidence>
<gene>
    <name evidence="9" type="ORF">Cgig2_017885</name>
</gene>